<feature type="transmembrane region" description="Helical" evidence="1">
    <location>
        <begin position="134"/>
        <end position="151"/>
    </location>
</feature>
<keyword evidence="1" id="KW-0812">Transmembrane</keyword>
<proteinExistence type="predicted"/>
<accession>X6NX49</accession>
<comment type="caution">
    <text evidence="2">The sequence shown here is derived from an EMBL/GenBank/DDBJ whole genome shotgun (WGS) entry which is preliminary data.</text>
</comment>
<gene>
    <name evidence="2" type="ORF">RFI_06735</name>
</gene>
<dbReference type="AlphaFoldDB" id="X6NX49"/>
<name>X6NX49_RETFI</name>
<sequence length="208" mass="24941">FFFFFWFPFFFFFLIDKTKKKKGKEFMLEEVYQMKLLTNHLRNYGRLQIALWTFNLLVLLNIITIRRHMPHDNSTYNNTNYDGTLPPLVHIQSYIMVLLLLEVIASFFILLQICVSHILSRGRQTCKLYYRRMIVVYGLFWLHVLGVNYVAAKTYRLFGRFIANIFYVLSFRVFPFRFFEITISSIVLAVLVNHDLIAFNSSYIYICV</sequence>
<feature type="non-terminal residue" evidence="2">
    <location>
        <position position="1"/>
    </location>
</feature>
<feature type="transmembrane region" description="Helical" evidence="1">
    <location>
        <begin position="49"/>
        <end position="69"/>
    </location>
</feature>
<reference evidence="2 3" key="1">
    <citation type="journal article" date="2013" name="Curr. Biol.">
        <title>The Genome of the Foraminiferan Reticulomyxa filosa.</title>
        <authorList>
            <person name="Glockner G."/>
            <person name="Hulsmann N."/>
            <person name="Schleicher M."/>
            <person name="Noegel A.A."/>
            <person name="Eichinger L."/>
            <person name="Gallinger C."/>
            <person name="Pawlowski J."/>
            <person name="Sierra R."/>
            <person name="Euteneuer U."/>
            <person name="Pillet L."/>
            <person name="Moustafa A."/>
            <person name="Platzer M."/>
            <person name="Groth M."/>
            <person name="Szafranski K."/>
            <person name="Schliwa M."/>
        </authorList>
    </citation>
    <scope>NUCLEOTIDE SEQUENCE [LARGE SCALE GENOMIC DNA]</scope>
</reference>
<dbReference type="Proteomes" id="UP000023152">
    <property type="component" value="Unassembled WGS sequence"/>
</dbReference>
<keyword evidence="1" id="KW-1133">Transmembrane helix</keyword>
<evidence type="ECO:0000256" key="1">
    <source>
        <dbReference type="SAM" id="Phobius"/>
    </source>
</evidence>
<dbReference type="EMBL" id="ASPP01005506">
    <property type="protein sequence ID" value="ETO30384.1"/>
    <property type="molecule type" value="Genomic_DNA"/>
</dbReference>
<feature type="transmembrane region" description="Helical" evidence="1">
    <location>
        <begin position="89"/>
        <end position="113"/>
    </location>
</feature>
<evidence type="ECO:0000313" key="3">
    <source>
        <dbReference type="Proteomes" id="UP000023152"/>
    </source>
</evidence>
<keyword evidence="3" id="KW-1185">Reference proteome</keyword>
<evidence type="ECO:0000313" key="2">
    <source>
        <dbReference type="EMBL" id="ETO30384.1"/>
    </source>
</evidence>
<protein>
    <submittedName>
        <fullName evidence="2">Uncharacterized protein</fullName>
    </submittedName>
</protein>
<organism evidence="2 3">
    <name type="scientific">Reticulomyxa filosa</name>
    <dbReference type="NCBI Taxonomy" id="46433"/>
    <lineage>
        <taxon>Eukaryota</taxon>
        <taxon>Sar</taxon>
        <taxon>Rhizaria</taxon>
        <taxon>Retaria</taxon>
        <taxon>Foraminifera</taxon>
        <taxon>Monothalamids</taxon>
        <taxon>Reticulomyxidae</taxon>
        <taxon>Reticulomyxa</taxon>
    </lineage>
</organism>
<keyword evidence="1" id="KW-0472">Membrane</keyword>